<feature type="non-terminal residue" evidence="1">
    <location>
        <position position="57"/>
    </location>
</feature>
<protein>
    <submittedName>
        <fullName evidence="1">Uncharacterized protein</fullName>
    </submittedName>
</protein>
<reference evidence="1 2" key="1">
    <citation type="submission" date="2024-05" db="EMBL/GenBank/DDBJ databases">
        <title>Genome sequencing and assembly of Indian major carp, Cirrhinus mrigala (Hamilton, 1822).</title>
        <authorList>
            <person name="Mohindra V."/>
            <person name="Chowdhury L.M."/>
            <person name="Lal K."/>
            <person name="Jena J.K."/>
        </authorList>
    </citation>
    <scope>NUCLEOTIDE SEQUENCE [LARGE SCALE GENOMIC DNA]</scope>
    <source>
        <strain evidence="1">CM1030</strain>
        <tissue evidence="1">Blood</tissue>
    </source>
</reference>
<gene>
    <name evidence="1" type="ORF">M9458_021023</name>
</gene>
<keyword evidence="2" id="KW-1185">Reference proteome</keyword>
<evidence type="ECO:0000313" key="2">
    <source>
        <dbReference type="Proteomes" id="UP001529510"/>
    </source>
</evidence>
<comment type="caution">
    <text evidence="1">The sequence shown here is derived from an EMBL/GenBank/DDBJ whole genome shotgun (WGS) entry which is preliminary data.</text>
</comment>
<dbReference type="AlphaFoldDB" id="A0ABD0QJS7"/>
<sequence length="57" mass="6137">AAHLRNDLKPDEGSLWLVDGLAVPPSCESWTVGRVLLKSGLRRGLSCSHRGPPSAWS</sequence>
<name>A0ABD0QJS7_CIRMR</name>
<feature type="non-terminal residue" evidence="1">
    <location>
        <position position="1"/>
    </location>
</feature>
<evidence type="ECO:0000313" key="1">
    <source>
        <dbReference type="EMBL" id="KAL0185326.1"/>
    </source>
</evidence>
<accession>A0ABD0QJS7</accession>
<proteinExistence type="predicted"/>
<organism evidence="1 2">
    <name type="scientific">Cirrhinus mrigala</name>
    <name type="common">Mrigala</name>
    <dbReference type="NCBI Taxonomy" id="683832"/>
    <lineage>
        <taxon>Eukaryota</taxon>
        <taxon>Metazoa</taxon>
        <taxon>Chordata</taxon>
        <taxon>Craniata</taxon>
        <taxon>Vertebrata</taxon>
        <taxon>Euteleostomi</taxon>
        <taxon>Actinopterygii</taxon>
        <taxon>Neopterygii</taxon>
        <taxon>Teleostei</taxon>
        <taxon>Ostariophysi</taxon>
        <taxon>Cypriniformes</taxon>
        <taxon>Cyprinidae</taxon>
        <taxon>Labeoninae</taxon>
        <taxon>Labeonini</taxon>
        <taxon>Cirrhinus</taxon>
    </lineage>
</organism>
<dbReference type="Proteomes" id="UP001529510">
    <property type="component" value="Unassembled WGS sequence"/>
</dbReference>
<dbReference type="EMBL" id="JAMKFB020000009">
    <property type="protein sequence ID" value="KAL0185326.1"/>
    <property type="molecule type" value="Genomic_DNA"/>
</dbReference>